<evidence type="ECO:0000313" key="5">
    <source>
        <dbReference type="EMBL" id="KPC55361.1"/>
    </source>
</evidence>
<keyword evidence="6" id="KW-1185">Reference proteome</keyword>
<keyword evidence="3" id="KW-0812">Transmembrane</keyword>
<name>A0A0N0GR58_9NEIS</name>
<feature type="transmembrane region" description="Helical" evidence="3">
    <location>
        <begin position="306"/>
        <end position="322"/>
    </location>
</feature>
<proteinExistence type="predicted"/>
<feature type="transmembrane region" description="Helical" evidence="3">
    <location>
        <begin position="14"/>
        <end position="32"/>
    </location>
</feature>
<dbReference type="PATRIC" id="fig|857265.3.peg.387"/>
<reference evidence="5 6" key="1">
    <citation type="submission" date="2015-07" db="EMBL/GenBank/DDBJ databases">
        <title>Draft genome sequence of the Amantichitinum ursilacus IGB-41, a new chitin-degrading bacterium.</title>
        <authorList>
            <person name="Kirstahler P."/>
            <person name="Guenther M."/>
            <person name="Grumaz C."/>
            <person name="Rupp S."/>
            <person name="Zibek S."/>
            <person name="Sohn K."/>
        </authorList>
    </citation>
    <scope>NUCLEOTIDE SEQUENCE [LARGE SCALE GENOMIC DNA]</scope>
    <source>
        <strain evidence="5 6">IGB-41</strain>
    </source>
</reference>
<dbReference type="InterPro" id="IPR002035">
    <property type="entry name" value="VWF_A"/>
</dbReference>
<feature type="domain" description="VWFA" evidence="4">
    <location>
        <begin position="94"/>
        <end position="264"/>
    </location>
</feature>
<dbReference type="PROSITE" id="PS50293">
    <property type="entry name" value="TPR_REGION"/>
    <property type="match status" value="1"/>
</dbReference>
<keyword evidence="3" id="KW-0472">Membrane</keyword>
<dbReference type="Gene3D" id="3.40.50.410">
    <property type="entry name" value="von Willebrand factor, type A domain"/>
    <property type="match status" value="1"/>
</dbReference>
<keyword evidence="1" id="KW-0802">TPR repeat</keyword>
<organism evidence="5 6">
    <name type="scientific">Amantichitinum ursilacus</name>
    <dbReference type="NCBI Taxonomy" id="857265"/>
    <lineage>
        <taxon>Bacteria</taxon>
        <taxon>Pseudomonadati</taxon>
        <taxon>Pseudomonadota</taxon>
        <taxon>Betaproteobacteria</taxon>
        <taxon>Neisseriales</taxon>
        <taxon>Chitinibacteraceae</taxon>
        <taxon>Amantichitinum</taxon>
    </lineage>
</organism>
<evidence type="ECO:0000259" key="4">
    <source>
        <dbReference type="SMART" id="SM00327"/>
    </source>
</evidence>
<evidence type="ECO:0000313" key="6">
    <source>
        <dbReference type="Proteomes" id="UP000037939"/>
    </source>
</evidence>
<dbReference type="SMART" id="SM00028">
    <property type="entry name" value="TPR"/>
    <property type="match status" value="1"/>
</dbReference>
<dbReference type="Proteomes" id="UP000037939">
    <property type="component" value="Unassembled WGS sequence"/>
</dbReference>
<dbReference type="SUPFAM" id="SSF53300">
    <property type="entry name" value="vWA-like"/>
    <property type="match status" value="1"/>
</dbReference>
<protein>
    <submittedName>
        <fullName evidence="5">Tetratricopeptide repeat protein</fullName>
    </submittedName>
</protein>
<dbReference type="InterPro" id="IPR011990">
    <property type="entry name" value="TPR-like_helical_dom_sf"/>
</dbReference>
<dbReference type="PANTHER" id="PTHR22550:SF14">
    <property type="entry name" value="VWFA DOMAIN-CONTAINING PROTEIN"/>
    <property type="match status" value="1"/>
</dbReference>
<dbReference type="SUPFAM" id="SSF48452">
    <property type="entry name" value="TPR-like"/>
    <property type="match status" value="1"/>
</dbReference>
<dbReference type="InterPro" id="IPR019734">
    <property type="entry name" value="TPR_rpt"/>
</dbReference>
<accession>A0A0N0GR58</accession>
<dbReference type="InterPro" id="IPR036465">
    <property type="entry name" value="vWFA_dom_sf"/>
</dbReference>
<feature type="compositionally biased region" description="Basic and acidic residues" evidence="2">
    <location>
        <begin position="487"/>
        <end position="496"/>
    </location>
</feature>
<dbReference type="AlphaFoldDB" id="A0A0N0GR58"/>
<dbReference type="EMBL" id="LAQT01000001">
    <property type="protein sequence ID" value="KPC55361.1"/>
    <property type="molecule type" value="Genomic_DNA"/>
</dbReference>
<dbReference type="PANTHER" id="PTHR22550">
    <property type="entry name" value="SPORE GERMINATION PROTEIN"/>
    <property type="match status" value="1"/>
</dbReference>
<dbReference type="STRING" id="857265.WG78_01850"/>
<evidence type="ECO:0000256" key="1">
    <source>
        <dbReference type="PROSITE-ProRule" id="PRU00339"/>
    </source>
</evidence>
<dbReference type="OrthoDB" id="9807628at2"/>
<dbReference type="PROSITE" id="PS50005">
    <property type="entry name" value="TPR"/>
    <property type="match status" value="1"/>
</dbReference>
<dbReference type="InterPro" id="IPR050768">
    <property type="entry name" value="UPF0353/GerABKA_families"/>
</dbReference>
<dbReference type="Gene3D" id="1.25.40.10">
    <property type="entry name" value="Tetratricopeptide repeat domain"/>
    <property type="match status" value="1"/>
</dbReference>
<dbReference type="SMART" id="SM00327">
    <property type="entry name" value="VWA"/>
    <property type="match status" value="1"/>
</dbReference>
<feature type="region of interest" description="Disordered" evidence="2">
    <location>
        <begin position="467"/>
        <end position="496"/>
    </location>
</feature>
<keyword evidence="3" id="KW-1133">Transmembrane helix</keyword>
<feature type="repeat" description="TPR" evidence="1">
    <location>
        <begin position="420"/>
        <end position="453"/>
    </location>
</feature>
<dbReference type="Pfam" id="PF00515">
    <property type="entry name" value="TPR_1"/>
    <property type="match status" value="1"/>
</dbReference>
<dbReference type="Pfam" id="PF13519">
    <property type="entry name" value="VWA_2"/>
    <property type="match status" value="1"/>
</dbReference>
<comment type="caution">
    <text evidence="5">The sequence shown here is derived from an EMBL/GenBank/DDBJ whole genome shotgun (WGS) entry which is preliminary data.</text>
</comment>
<gene>
    <name evidence="5" type="ORF">WG78_01850</name>
</gene>
<evidence type="ECO:0000256" key="2">
    <source>
        <dbReference type="SAM" id="MobiDB-lite"/>
    </source>
</evidence>
<evidence type="ECO:0000256" key="3">
    <source>
        <dbReference type="SAM" id="Phobius"/>
    </source>
</evidence>
<sequence>MDINLDAFHFLRPYCLYLIPAAWLLVILWHLLSDPRRRWRGVIAPTLLNNLLVDRHHPWRLRPMHVTALALSVLALATAGPTWEQEPPPFSQDTAPLVVLLDLSRSMDAVDIPPTRLERAKQKIRELMQARAGSRTGLVVYAGSAHLVVPPTDDPEFMNTYLDALDTSLMPRQGKAAWSAWQIAGRLLAKESAAGTALILSDGFETKQIEDFAKRDTRTQLLVLAVGTEQGGPLRSAGGRVALDSGGRPIQGRFDLAALQQLSSKADILLASLTLDDADIKWVQRRALSHMQAAEERKAQVRWKEAGYYLIYPLLALALWWFRRGWVVRWLPVLLALGLGMATPPRAYALELPLLDGHRLKTWLADAFLTPDQQGRWHYEHGEYALAATHFSDPTWQGWAWYQAGDNAAALTAFAHLQTPEAYLMMGNCYARLRDYPHAIGAYDNALKLQPDFAAAKANRALVQALIPKPKKSKDEPQTDQPDLPPDDIKFDNKGDKGKVVKLDARQMKALNAELWMRNLQTTPADFLRQKFLIEAQQPAAGGKP</sequence>
<dbReference type="RefSeq" id="WP_053936187.1">
    <property type="nucleotide sequence ID" value="NZ_LAQT01000001.1"/>
</dbReference>